<dbReference type="GO" id="GO:0005525">
    <property type="term" value="F:GTP binding"/>
    <property type="evidence" value="ECO:0007669"/>
    <property type="project" value="UniProtKB-UniRule"/>
</dbReference>
<evidence type="ECO:0000256" key="4">
    <source>
        <dbReference type="ARBA" id="ARBA00022993"/>
    </source>
</evidence>
<dbReference type="InterPro" id="IPR007164">
    <property type="entry name" value="GTP-dep_dephospho-CoA_kin"/>
</dbReference>
<keyword evidence="2 6" id="KW-0547">Nucleotide-binding</keyword>
<accession>A0A2A2H2A8</accession>
<comment type="similarity">
    <text evidence="6">Belongs to the GTP-dependent DPCK family.</text>
</comment>
<dbReference type="HAMAP" id="MF_00590">
    <property type="entry name" value="Dephospho_CoA_kinase_GTP_dep"/>
    <property type="match status" value="1"/>
</dbReference>
<keyword evidence="5 6" id="KW-0342">GTP-binding</keyword>
<feature type="binding site" evidence="6">
    <location>
        <position position="62"/>
    </location>
    <ligand>
        <name>GTP</name>
        <dbReference type="ChEBI" id="CHEBI:37565"/>
    </ligand>
</feature>
<evidence type="ECO:0000256" key="5">
    <source>
        <dbReference type="ARBA" id="ARBA00023134"/>
    </source>
</evidence>
<reference evidence="7 8" key="1">
    <citation type="journal article" date="2017" name="BMC Genomics">
        <title>Genomic analysis of methanogenic archaea reveals a shift towards energy conservation.</title>
        <authorList>
            <person name="Gilmore S.P."/>
            <person name="Henske J.K."/>
            <person name="Sexton J.A."/>
            <person name="Solomon K.V."/>
            <person name="Seppala S."/>
            <person name="Yoo J.I."/>
            <person name="Huyett L.M."/>
            <person name="Pressman A."/>
            <person name="Cogan J.Z."/>
            <person name="Kivenson V."/>
            <person name="Peng X."/>
            <person name="Tan Y."/>
            <person name="Valentine D.L."/>
            <person name="O'Malley M.A."/>
        </authorList>
    </citation>
    <scope>NUCLEOTIDE SEQUENCE [LARGE SCALE GENOMIC DNA]</scope>
    <source>
        <strain evidence="7 8">M.o.H.</strain>
    </source>
</reference>
<keyword evidence="3 6" id="KW-0418">Kinase</keyword>
<evidence type="ECO:0000256" key="2">
    <source>
        <dbReference type="ARBA" id="ARBA00022741"/>
    </source>
</evidence>
<proteinExistence type="inferred from homology"/>
<evidence type="ECO:0000313" key="7">
    <source>
        <dbReference type="EMBL" id="PAV03507.1"/>
    </source>
</evidence>
<dbReference type="PANTHER" id="PTHR40732:SF1">
    <property type="entry name" value="GTP-DEPENDENT DEPHOSPHO-COA KINASE"/>
    <property type="match status" value="1"/>
</dbReference>
<dbReference type="AlphaFoldDB" id="A0A2A2H2A8"/>
<keyword evidence="1 6" id="KW-0808">Transferase</keyword>
<gene>
    <name evidence="7" type="ORF">ASJ80_00715</name>
</gene>
<dbReference type="PANTHER" id="PTHR40732">
    <property type="entry name" value="UPF0218 PROTEIN TK1697"/>
    <property type="match status" value="1"/>
</dbReference>
<dbReference type="EC" id="2.7.1.237" evidence="6"/>
<evidence type="ECO:0000256" key="1">
    <source>
        <dbReference type="ARBA" id="ARBA00022679"/>
    </source>
</evidence>
<evidence type="ECO:0000256" key="3">
    <source>
        <dbReference type="ARBA" id="ARBA00022777"/>
    </source>
</evidence>
<feature type="binding site" evidence="6">
    <location>
        <position position="60"/>
    </location>
    <ligand>
        <name>GTP</name>
        <dbReference type="ChEBI" id="CHEBI:37565"/>
    </ligand>
</feature>
<comment type="pathway">
    <text evidence="6">Cofactor biosynthesis; coenzyme A biosynthesis.</text>
</comment>
<dbReference type="UniPathway" id="UPA00241"/>
<name>A0A2A2H2A8_METBR</name>
<evidence type="ECO:0000256" key="6">
    <source>
        <dbReference type="HAMAP-Rule" id="MF_00590"/>
    </source>
</evidence>
<keyword evidence="8" id="KW-1185">Reference proteome</keyword>
<comment type="catalytic activity">
    <reaction evidence="6">
        <text>3'-dephospho-CoA + GTP = GDP + CoA + H(+)</text>
        <dbReference type="Rhea" id="RHEA:61156"/>
        <dbReference type="ChEBI" id="CHEBI:15378"/>
        <dbReference type="ChEBI" id="CHEBI:37565"/>
        <dbReference type="ChEBI" id="CHEBI:57287"/>
        <dbReference type="ChEBI" id="CHEBI:57328"/>
        <dbReference type="ChEBI" id="CHEBI:58189"/>
        <dbReference type="EC" id="2.7.1.237"/>
    </reaction>
</comment>
<comment type="function">
    <text evidence="6">Catalyzes the GTP-dependent phosphorylation of the 3'-hydroxyl group of dephosphocoenzyme A to form coenzyme A (CoA).</text>
</comment>
<dbReference type="GO" id="GO:0016301">
    <property type="term" value="F:kinase activity"/>
    <property type="evidence" value="ECO:0007669"/>
    <property type="project" value="UniProtKB-UniRule"/>
</dbReference>
<keyword evidence="4 6" id="KW-0173">Coenzyme A biosynthesis</keyword>
<dbReference type="RefSeq" id="WP_069582931.1">
    <property type="nucleotide sequence ID" value="NZ_LMVM01000038.1"/>
</dbReference>
<sequence>MLVLKEESRGIFKKPFGKLYPALCEVDRDFLENHFIISIGDATTNNILNADIIPKIGIIDNKIEREISKHQIEYNAITLNVDNPPGTITDELWETIKKANHLATAAAEESNVLIVVNGEEDLAVIPCVLMAPENAVILYGQPGEGLVVVEADKIRDMAKKMLDHFEKKGG</sequence>
<dbReference type="GO" id="GO:0015937">
    <property type="term" value="P:coenzyme A biosynthetic process"/>
    <property type="evidence" value="ECO:0007669"/>
    <property type="project" value="UniProtKB-UniRule"/>
</dbReference>
<dbReference type="OrthoDB" id="15447at2157"/>
<comment type="caution">
    <text evidence="7">The sequence shown here is derived from an EMBL/GenBank/DDBJ whole genome shotgun (WGS) entry which is preliminary data.</text>
</comment>
<protein>
    <recommendedName>
        <fullName evidence="6">GTP-dependent dephospho-CoA kinase</fullName>
        <ecNumber evidence="6">2.7.1.237</ecNumber>
    </recommendedName>
    <alternativeName>
        <fullName evidence="6">Dephospho-coenzyme A kinase</fullName>
        <shortName evidence="6">DPCK</shortName>
    </alternativeName>
</protein>
<feature type="binding site" evidence="6">
    <location>
        <position position="120"/>
    </location>
    <ligand>
        <name>GTP</name>
        <dbReference type="ChEBI" id="CHEBI:37565"/>
    </ligand>
</feature>
<organism evidence="7 8">
    <name type="scientific">Methanobacterium bryantii</name>
    <dbReference type="NCBI Taxonomy" id="2161"/>
    <lineage>
        <taxon>Archaea</taxon>
        <taxon>Methanobacteriati</taxon>
        <taxon>Methanobacteriota</taxon>
        <taxon>Methanomada group</taxon>
        <taxon>Methanobacteria</taxon>
        <taxon>Methanobacteriales</taxon>
        <taxon>Methanobacteriaceae</taxon>
        <taxon>Methanobacterium</taxon>
    </lineage>
</organism>
<evidence type="ECO:0000313" key="8">
    <source>
        <dbReference type="Proteomes" id="UP000217784"/>
    </source>
</evidence>
<dbReference type="PIRSF" id="PIRSF006533">
    <property type="entry name" value="UCP006533"/>
    <property type="match status" value="1"/>
</dbReference>
<feature type="binding site" evidence="6">
    <location>
        <position position="41"/>
    </location>
    <ligand>
        <name>GTP</name>
        <dbReference type="ChEBI" id="CHEBI:37565"/>
    </ligand>
</feature>
<dbReference type="Pfam" id="PF04019">
    <property type="entry name" value="DUF359"/>
    <property type="match status" value="1"/>
</dbReference>
<dbReference type="Proteomes" id="UP000217784">
    <property type="component" value="Unassembled WGS sequence"/>
</dbReference>
<dbReference type="EMBL" id="LMVM01000038">
    <property type="protein sequence ID" value="PAV03507.1"/>
    <property type="molecule type" value="Genomic_DNA"/>
</dbReference>
<comment type="caution">
    <text evidence="6">Lacks conserved residue(s) required for the propagation of feature annotation.</text>
</comment>